<gene>
    <name evidence="6" type="ORF">CK797_02105</name>
</gene>
<reference evidence="6 7" key="1">
    <citation type="submission" date="2017-09" db="EMBL/GenBank/DDBJ databases">
        <title>Bacterial strain isolated from the female urinary microbiota.</title>
        <authorList>
            <person name="Thomas-White K."/>
            <person name="Kumar N."/>
            <person name="Forster S."/>
            <person name="Putonti C."/>
            <person name="Lawley T."/>
            <person name="Wolfe A.J."/>
        </authorList>
    </citation>
    <scope>NUCLEOTIDE SEQUENCE [LARGE SCALE GENOMIC DNA]</scope>
    <source>
        <strain evidence="6 7">UMB0683</strain>
    </source>
</reference>
<accession>A0A2J6NP17</accession>
<evidence type="ECO:0000313" key="6">
    <source>
        <dbReference type="EMBL" id="PMB83058.1"/>
    </source>
</evidence>
<dbReference type="PROSITE" id="PS50931">
    <property type="entry name" value="HTH_LYSR"/>
    <property type="match status" value="1"/>
</dbReference>
<dbReference type="GO" id="GO:0032993">
    <property type="term" value="C:protein-DNA complex"/>
    <property type="evidence" value="ECO:0007669"/>
    <property type="project" value="TreeGrafter"/>
</dbReference>
<dbReference type="CDD" id="cd05466">
    <property type="entry name" value="PBP2_LTTR_substrate"/>
    <property type="match status" value="1"/>
</dbReference>
<protein>
    <recommendedName>
        <fullName evidence="5">HTH lysR-type domain-containing protein</fullName>
    </recommendedName>
</protein>
<dbReference type="Gene3D" id="1.10.10.10">
    <property type="entry name" value="Winged helix-like DNA-binding domain superfamily/Winged helix DNA-binding domain"/>
    <property type="match status" value="1"/>
</dbReference>
<dbReference type="InterPro" id="IPR005119">
    <property type="entry name" value="LysR_subst-bd"/>
</dbReference>
<dbReference type="Proteomes" id="UP000239920">
    <property type="component" value="Unassembled WGS sequence"/>
</dbReference>
<comment type="similarity">
    <text evidence="1">Belongs to the LysR transcriptional regulatory family.</text>
</comment>
<dbReference type="AlphaFoldDB" id="A0A2J6NP17"/>
<evidence type="ECO:0000259" key="5">
    <source>
        <dbReference type="PROSITE" id="PS50931"/>
    </source>
</evidence>
<dbReference type="Pfam" id="PF03466">
    <property type="entry name" value="LysR_substrate"/>
    <property type="match status" value="1"/>
</dbReference>
<keyword evidence="4" id="KW-0804">Transcription</keyword>
<dbReference type="PANTHER" id="PTHR30346:SF0">
    <property type="entry name" value="HCA OPERON TRANSCRIPTIONAL ACTIVATOR HCAR"/>
    <property type="match status" value="1"/>
</dbReference>
<dbReference type="Pfam" id="PF00126">
    <property type="entry name" value="HTH_1"/>
    <property type="match status" value="1"/>
</dbReference>
<sequence length="301" mass="34614">MDIDKLETFLMVAKFGSFRAAAQKQFLSPRAVSKQMNQIEAELGVKLFEREKNRTKLTSYGSDFIVTAQDIVNSYKTAVTKIKTRNAIQEKRLKSGISSPSQSTIWQTALTDFLSKNPDINIEIQQETGQRLLSLVDSMALDFCISPYYGTHEIDKTFPNLQRVDLYIGTFYIGISKLNPLSKQDSISFTQLQNLKLLYYTPFSSIHLKKIFLKKFAGLLREEQVELITTLEQRNLMVAVNKGFGLFPSVLVDEEELQNPLINFLPIRDDCNDFYSSAFWYNRQNTNPVLKKLVDKFNNRQ</sequence>
<dbReference type="OrthoDB" id="9785745at2"/>
<keyword evidence="2" id="KW-0805">Transcription regulation</keyword>
<evidence type="ECO:0000256" key="4">
    <source>
        <dbReference type="ARBA" id="ARBA00023163"/>
    </source>
</evidence>
<name>A0A2J6NP17_9LACO</name>
<organism evidence="6 7">
    <name type="scientific">Limosilactobacillus pontis</name>
    <dbReference type="NCBI Taxonomy" id="35787"/>
    <lineage>
        <taxon>Bacteria</taxon>
        <taxon>Bacillati</taxon>
        <taxon>Bacillota</taxon>
        <taxon>Bacilli</taxon>
        <taxon>Lactobacillales</taxon>
        <taxon>Lactobacillaceae</taxon>
        <taxon>Limosilactobacillus</taxon>
    </lineage>
</organism>
<proteinExistence type="inferred from homology"/>
<dbReference type="EMBL" id="PNFV01000002">
    <property type="protein sequence ID" value="PMB83058.1"/>
    <property type="molecule type" value="Genomic_DNA"/>
</dbReference>
<dbReference type="PANTHER" id="PTHR30346">
    <property type="entry name" value="TRANSCRIPTIONAL DUAL REGULATOR HCAR-RELATED"/>
    <property type="match status" value="1"/>
</dbReference>
<dbReference type="FunFam" id="1.10.10.10:FF:000001">
    <property type="entry name" value="LysR family transcriptional regulator"/>
    <property type="match status" value="1"/>
</dbReference>
<evidence type="ECO:0000256" key="3">
    <source>
        <dbReference type="ARBA" id="ARBA00023125"/>
    </source>
</evidence>
<keyword evidence="3" id="KW-0238">DNA-binding</keyword>
<dbReference type="SUPFAM" id="SSF53850">
    <property type="entry name" value="Periplasmic binding protein-like II"/>
    <property type="match status" value="1"/>
</dbReference>
<dbReference type="Gene3D" id="3.40.190.290">
    <property type="match status" value="1"/>
</dbReference>
<evidence type="ECO:0000256" key="2">
    <source>
        <dbReference type="ARBA" id="ARBA00023015"/>
    </source>
</evidence>
<comment type="caution">
    <text evidence="6">The sequence shown here is derived from an EMBL/GenBank/DDBJ whole genome shotgun (WGS) entry which is preliminary data.</text>
</comment>
<dbReference type="InterPro" id="IPR036390">
    <property type="entry name" value="WH_DNA-bd_sf"/>
</dbReference>
<dbReference type="SUPFAM" id="SSF46785">
    <property type="entry name" value="Winged helix' DNA-binding domain"/>
    <property type="match status" value="1"/>
</dbReference>
<dbReference type="GO" id="GO:0003700">
    <property type="term" value="F:DNA-binding transcription factor activity"/>
    <property type="evidence" value="ECO:0007669"/>
    <property type="project" value="InterPro"/>
</dbReference>
<dbReference type="RefSeq" id="WP_104688160.1">
    <property type="nucleotide sequence ID" value="NZ_PNFV01000002.1"/>
</dbReference>
<dbReference type="InterPro" id="IPR000847">
    <property type="entry name" value="LysR_HTH_N"/>
</dbReference>
<evidence type="ECO:0000256" key="1">
    <source>
        <dbReference type="ARBA" id="ARBA00009437"/>
    </source>
</evidence>
<dbReference type="GO" id="GO:0003677">
    <property type="term" value="F:DNA binding"/>
    <property type="evidence" value="ECO:0007669"/>
    <property type="project" value="UniProtKB-KW"/>
</dbReference>
<evidence type="ECO:0000313" key="7">
    <source>
        <dbReference type="Proteomes" id="UP000239920"/>
    </source>
</evidence>
<feature type="domain" description="HTH lysR-type" evidence="5">
    <location>
        <begin position="1"/>
        <end position="58"/>
    </location>
</feature>
<dbReference type="InterPro" id="IPR036388">
    <property type="entry name" value="WH-like_DNA-bd_sf"/>
</dbReference>